<feature type="domain" description="Reverse transcriptase Ty1/copia-type" evidence="2">
    <location>
        <begin position="1"/>
        <end position="56"/>
    </location>
</feature>
<gene>
    <name evidence="3" type="ORF">RJ639_000803</name>
</gene>
<evidence type="ECO:0000256" key="1">
    <source>
        <dbReference type="SAM" id="MobiDB-lite"/>
    </source>
</evidence>
<dbReference type="AlphaFoldDB" id="A0AA88XI10"/>
<dbReference type="EMBL" id="JAVXUP010000016">
    <property type="protein sequence ID" value="KAK3042745.1"/>
    <property type="molecule type" value="Genomic_DNA"/>
</dbReference>
<proteinExistence type="predicted"/>
<organism evidence="3 4">
    <name type="scientific">Escallonia herrerae</name>
    <dbReference type="NCBI Taxonomy" id="1293975"/>
    <lineage>
        <taxon>Eukaryota</taxon>
        <taxon>Viridiplantae</taxon>
        <taxon>Streptophyta</taxon>
        <taxon>Embryophyta</taxon>
        <taxon>Tracheophyta</taxon>
        <taxon>Spermatophyta</taxon>
        <taxon>Magnoliopsida</taxon>
        <taxon>eudicotyledons</taxon>
        <taxon>Gunneridae</taxon>
        <taxon>Pentapetalae</taxon>
        <taxon>asterids</taxon>
        <taxon>campanulids</taxon>
        <taxon>Escalloniales</taxon>
        <taxon>Escalloniaceae</taxon>
        <taxon>Escallonia</taxon>
    </lineage>
</organism>
<evidence type="ECO:0000313" key="3">
    <source>
        <dbReference type="EMBL" id="KAK3042745.1"/>
    </source>
</evidence>
<feature type="region of interest" description="Disordered" evidence="1">
    <location>
        <begin position="287"/>
        <end position="362"/>
    </location>
</feature>
<dbReference type="Proteomes" id="UP001188597">
    <property type="component" value="Unassembled WGS sequence"/>
</dbReference>
<feature type="compositionally biased region" description="Basic and acidic residues" evidence="1">
    <location>
        <begin position="317"/>
        <end position="331"/>
    </location>
</feature>
<keyword evidence="4" id="KW-1185">Reference proteome</keyword>
<comment type="caution">
    <text evidence="3">The sequence shown here is derived from an EMBL/GenBank/DDBJ whole genome shotgun (WGS) entry which is preliminary data.</text>
</comment>
<dbReference type="Pfam" id="PF07727">
    <property type="entry name" value="RVT_2"/>
    <property type="match status" value="1"/>
</dbReference>
<feature type="compositionally biased region" description="Acidic residues" evidence="1">
    <location>
        <begin position="295"/>
        <end position="316"/>
    </location>
</feature>
<evidence type="ECO:0000313" key="4">
    <source>
        <dbReference type="Proteomes" id="UP001188597"/>
    </source>
</evidence>
<name>A0AA88XI10_9ASTE</name>
<dbReference type="InterPro" id="IPR013103">
    <property type="entry name" value="RVT_2"/>
</dbReference>
<evidence type="ECO:0000259" key="2">
    <source>
        <dbReference type="Pfam" id="PF07727"/>
    </source>
</evidence>
<reference evidence="3" key="1">
    <citation type="submission" date="2022-12" db="EMBL/GenBank/DDBJ databases">
        <title>Draft genome assemblies for two species of Escallonia (Escalloniales).</title>
        <authorList>
            <person name="Chanderbali A."/>
            <person name="Dervinis C."/>
            <person name="Anghel I."/>
            <person name="Soltis D."/>
            <person name="Soltis P."/>
            <person name="Zapata F."/>
        </authorList>
    </citation>
    <scope>NUCLEOTIDE SEQUENCE</scope>
    <source>
        <strain evidence="3">UCBG64.0493</strain>
        <tissue evidence="3">Leaf</tissue>
    </source>
</reference>
<sequence length="373" mass="41351">MTKEFKMIDIGEMSYFLGVEVKQMEYGIFMSQRKYAEQILSRFRMKACNPVAMPAETSVELRVDSNRKSVNPTLYKSMVGSLRLIRQLLEKFKNKAFLSFFHDSLSTVFWAFDNVASVVTSGGSWQISVPHLHQILHISLLRSLADLGLLLQQVILTLEATAAVAIVSRMAIKKCARASSSRSRAAPAAEPELAPVEFDRNRYWNREALDRFAAQNSSPLAPSLCLDTPFLFSIGERLSSWVAIPYGLLLTRIFAAFDILLPCEYIEVTRHNVLDCSTLRRKGLLDDHSRFSPEPDMEDAMDDDDEEDDDGGDDDAPDAHGDAGDRTDRDPPQLVISSTHEAGTSSGPFAAGNSSGPSATGYEAILARLDTMQ</sequence>
<accession>A0AA88XI10</accession>
<feature type="compositionally biased region" description="Polar residues" evidence="1">
    <location>
        <begin position="335"/>
        <end position="358"/>
    </location>
</feature>
<protein>
    <recommendedName>
        <fullName evidence="2">Reverse transcriptase Ty1/copia-type domain-containing protein</fullName>
    </recommendedName>
</protein>